<feature type="transmembrane region" description="Helical" evidence="8">
    <location>
        <begin position="181"/>
        <end position="202"/>
    </location>
</feature>
<evidence type="ECO:0000313" key="10">
    <source>
        <dbReference type="Proteomes" id="UP000320806"/>
    </source>
</evidence>
<evidence type="ECO:0000256" key="8">
    <source>
        <dbReference type="SAM" id="Phobius"/>
    </source>
</evidence>
<keyword evidence="10" id="KW-1185">Reference proteome</keyword>
<dbReference type="GO" id="GO:0016758">
    <property type="term" value="F:hexosyltransferase activity"/>
    <property type="evidence" value="ECO:0007669"/>
    <property type="project" value="InterPro"/>
</dbReference>
<evidence type="ECO:0000256" key="6">
    <source>
        <dbReference type="ARBA" id="ARBA00023136"/>
    </source>
</evidence>
<dbReference type="GO" id="GO:0005886">
    <property type="term" value="C:plasma membrane"/>
    <property type="evidence" value="ECO:0007669"/>
    <property type="project" value="UniProtKB-SubCell"/>
</dbReference>
<dbReference type="Pfam" id="PF09594">
    <property type="entry name" value="GT87"/>
    <property type="match status" value="1"/>
</dbReference>
<accession>A0A542ECW6</accession>
<comment type="caution">
    <text evidence="9">The sequence shown here is derived from an EMBL/GenBank/DDBJ whole genome shotgun (WGS) entry which is preliminary data.</text>
</comment>
<evidence type="ECO:0000256" key="4">
    <source>
        <dbReference type="ARBA" id="ARBA00022692"/>
    </source>
</evidence>
<feature type="transmembrane region" description="Helical" evidence="8">
    <location>
        <begin position="87"/>
        <end position="116"/>
    </location>
</feature>
<feature type="transmembrane region" description="Helical" evidence="8">
    <location>
        <begin position="382"/>
        <end position="402"/>
    </location>
</feature>
<keyword evidence="3 9" id="KW-0808">Transferase</keyword>
<keyword evidence="9" id="KW-0328">Glycosyltransferase</keyword>
<feature type="transmembrane region" description="Helical" evidence="8">
    <location>
        <begin position="128"/>
        <end position="145"/>
    </location>
</feature>
<feature type="transmembrane region" description="Helical" evidence="8">
    <location>
        <begin position="343"/>
        <end position="362"/>
    </location>
</feature>
<protein>
    <submittedName>
        <fullName evidence="9">Alpha-1,2-mannosyltransferase</fullName>
    </submittedName>
</protein>
<reference evidence="9 10" key="1">
    <citation type="submission" date="2019-06" db="EMBL/GenBank/DDBJ databases">
        <title>Sequencing the genomes of 1000 actinobacteria strains.</title>
        <authorList>
            <person name="Klenk H.-P."/>
        </authorList>
    </citation>
    <scope>NUCLEOTIDE SEQUENCE [LARGE SCALE GENOMIC DNA]</scope>
    <source>
        <strain evidence="9 10">DSM 19828</strain>
    </source>
</reference>
<evidence type="ECO:0000256" key="5">
    <source>
        <dbReference type="ARBA" id="ARBA00022989"/>
    </source>
</evidence>
<sequence>MDRHNVRVTDQTRRRLAWVGAAALILASLAPLVWLHLIDARPGRWQVDLEVYRNAGISHLIGRPVYESLTPPPQLLPFTYPPFPSMLAVPLALIPFHVAGVLWYALQALTNVAIVWIVGRRWWTKPEWWRPLTFGLALAVAQHMLPVTDGFRFAQVGAFLLLLVLADFTRWRPVRRIPFGVLTGFAAAIKLTPAIFIVHLAITRQWRAFWTATGTAAGLTLLAAAVDFQTSVDFWFGALLDPHRLGSNAGVSNQSIRGMIYRLRGDNLAGSLIWIVLVVAVLFVGMRIAKQAHERRNTLAAVAAVALVGVLISPVSWIHHHNWLLVVFPVLISLAGRDRKRLAIIGLLFVTYTLKWPWWAFWAMNSPGDIATDWSLNPFWQLLANSYVIAAFGALLLIGKWLRSAPVASRPAEPAASARPQGSPSPSR</sequence>
<feature type="transmembrane region" description="Helical" evidence="8">
    <location>
        <begin position="298"/>
        <end position="315"/>
    </location>
</feature>
<keyword evidence="2" id="KW-1003">Cell membrane</keyword>
<gene>
    <name evidence="9" type="ORF">FB459_0553</name>
</gene>
<feature type="transmembrane region" description="Helical" evidence="8">
    <location>
        <begin position="16"/>
        <end position="37"/>
    </location>
</feature>
<evidence type="ECO:0000256" key="2">
    <source>
        <dbReference type="ARBA" id="ARBA00022475"/>
    </source>
</evidence>
<dbReference type="AlphaFoldDB" id="A0A542ECW6"/>
<dbReference type="Proteomes" id="UP000320806">
    <property type="component" value="Unassembled WGS sequence"/>
</dbReference>
<name>A0A542ECW6_9MICO</name>
<evidence type="ECO:0000256" key="7">
    <source>
        <dbReference type="ARBA" id="ARBA00024033"/>
    </source>
</evidence>
<organism evidence="9 10">
    <name type="scientific">Yimella lutea</name>
    <dbReference type="NCBI Taxonomy" id="587872"/>
    <lineage>
        <taxon>Bacteria</taxon>
        <taxon>Bacillati</taxon>
        <taxon>Actinomycetota</taxon>
        <taxon>Actinomycetes</taxon>
        <taxon>Micrococcales</taxon>
        <taxon>Dermacoccaceae</taxon>
        <taxon>Yimella</taxon>
    </lineage>
</organism>
<dbReference type="EMBL" id="VFMO01000001">
    <property type="protein sequence ID" value="TQJ13155.1"/>
    <property type="molecule type" value="Genomic_DNA"/>
</dbReference>
<feature type="transmembrane region" description="Helical" evidence="8">
    <location>
        <begin position="268"/>
        <end position="286"/>
    </location>
</feature>
<keyword evidence="5 8" id="KW-1133">Transmembrane helix</keyword>
<evidence type="ECO:0000256" key="3">
    <source>
        <dbReference type="ARBA" id="ARBA00022679"/>
    </source>
</evidence>
<evidence type="ECO:0000256" key="1">
    <source>
        <dbReference type="ARBA" id="ARBA00004651"/>
    </source>
</evidence>
<keyword evidence="6 8" id="KW-0472">Membrane</keyword>
<dbReference type="InterPro" id="IPR018584">
    <property type="entry name" value="GT87"/>
</dbReference>
<comment type="similarity">
    <text evidence="7">Belongs to the glycosyltransferase 87 family.</text>
</comment>
<proteinExistence type="inferred from homology"/>
<evidence type="ECO:0000313" key="9">
    <source>
        <dbReference type="EMBL" id="TQJ13155.1"/>
    </source>
</evidence>
<comment type="subcellular location">
    <subcellularLocation>
        <location evidence="1">Cell membrane</location>
        <topology evidence="1">Multi-pass membrane protein</topology>
    </subcellularLocation>
</comment>
<keyword evidence="4 8" id="KW-0812">Transmembrane</keyword>
<feature type="transmembrane region" description="Helical" evidence="8">
    <location>
        <begin position="151"/>
        <end position="169"/>
    </location>
</feature>